<dbReference type="PANTHER" id="PTHR47053">
    <property type="entry name" value="MUREIN DD-ENDOPEPTIDASE MEPH-RELATED"/>
    <property type="match status" value="1"/>
</dbReference>
<feature type="transmembrane region" description="Helical" evidence="5">
    <location>
        <begin position="18"/>
        <end position="38"/>
    </location>
</feature>
<keyword evidence="5" id="KW-0472">Membrane</keyword>
<proteinExistence type="inferred from homology"/>
<accession>A0A7C5PDQ6</accession>
<feature type="domain" description="NlpC/P60" evidence="6">
    <location>
        <begin position="42"/>
        <end position="163"/>
    </location>
</feature>
<dbReference type="AlphaFoldDB" id="A0A7C5PDQ6"/>
<evidence type="ECO:0000259" key="6">
    <source>
        <dbReference type="PROSITE" id="PS51935"/>
    </source>
</evidence>
<dbReference type="SUPFAM" id="SSF54001">
    <property type="entry name" value="Cysteine proteinases"/>
    <property type="match status" value="1"/>
</dbReference>
<organism evidence="7">
    <name type="scientific">Thermodesulfobium narugense</name>
    <dbReference type="NCBI Taxonomy" id="184064"/>
    <lineage>
        <taxon>Bacteria</taxon>
        <taxon>Pseudomonadati</taxon>
        <taxon>Thermodesulfobiota</taxon>
        <taxon>Thermodesulfobiia</taxon>
        <taxon>Thermodesulfobiales</taxon>
        <taxon>Thermodesulfobiaceae</taxon>
        <taxon>Thermodesulfobium</taxon>
    </lineage>
</organism>
<dbReference type="Gene3D" id="3.90.1720.10">
    <property type="entry name" value="endopeptidase domain like (from Nostoc punctiforme)"/>
    <property type="match status" value="1"/>
</dbReference>
<reference evidence="7" key="1">
    <citation type="journal article" date="2020" name="mSystems">
        <title>Genome- and Community-Level Interaction Insights into Carbon Utilization and Element Cycling Functions of Hydrothermarchaeota in Hydrothermal Sediment.</title>
        <authorList>
            <person name="Zhou Z."/>
            <person name="Liu Y."/>
            <person name="Xu W."/>
            <person name="Pan J."/>
            <person name="Luo Z.H."/>
            <person name="Li M."/>
        </authorList>
    </citation>
    <scope>NUCLEOTIDE SEQUENCE [LARGE SCALE GENOMIC DNA]</scope>
    <source>
        <strain evidence="7">SpSt-1019</strain>
    </source>
</reference>
<dbReference type="InterPro" id="IPR051202">
    <property type="entry name" value="Peptidase_C40"/>
</dbReference>
<dbReference type="EMBL" id="DRUY01000072">
    <property type="protein sequence ID" value="HHI65330.1"/>
    <property type="molecule type" value="Genomic_DNA"/>
</dbReference>
<dbReference type="PROSITE" id="PS51935">
    <property type="entry name" value="NLPC_P60"/>
    <property type="match status" value="1"/>
</dbReference>
<comment type="caution">
    <text evidence="7">The sequence shown here is derived from an EMBL/GenBank/DDBJ whole genome shotgun (WGS) entry which is preliminary data.</text>
</comment>
<dbReference type="PANTHER" id="PTHR47053:SF1">
    <property type="entry name" value="MUREIN DD-ENDOPEPTIDASE MEPH-RELATED"/>
    <property type="match status" value="1"/>
</dbReference>
<dbReference type="InterPro" id="IPR000064">
    <property type="entry name" value="NLP_P60_dom"/>
</dbReference>
<dbReference type="GO" id="GO:0006508">
    <property type="term" value="P:proteolysis"/>
    <property type="evidence" value="ECO:0007669"/>
    <property type="project" value="UniProtKB-KW"/>
</dbReference>
<dbReference type="GO" id="GO:0008234">
    <property type="term" value="F:cysteine-type peptidase activity"/>
    <property type="evidence" value="ECO:0007669"/>
    <property type="project" value="UniProtKB-KW"/>
</dbReference>
<evidence type="ECO:0000256" key="4">
    <source>
        <dbReference type="ARBA" id="ARBA00022807"/>
    </source>
</evidence>
<gene>
    <name evidence="7" type="ORF">ENL70_02115</name>
</gene>
<protein>
    <submittedName>
        <fullName evidence="7">NlpC/P60 family protein</fullName>
    </submittedName>
</protein>
<keyword evidence="3" id="KW-0378">Hydrolase</keyword>
<comment type="similarity">
    <text evidence="1">Belongs to the peptidase C40 family.</text>
</comment>
<evidence type="ECO:0000256" key="5">
    <source>
        <dbReference type="SAM" id="Phobius"/>
    </source>
</evidence>
<keyword evidence="4" id="KW-0788">Thiol protease</keyword>
<keyword evidence="2" id="KW-0645">Protease</keyword>
<evidence type="ECO:0000256" key="2">
    <source>
        <dbReference type="ARBA" id="ARBA00022670"/>
    </source>
</evidence>
<evidence type="ECO:0000256" key="1">
    <source>
        <dbReference type="ARBA" id="ARBA00007074"/>
    </source>
</evidence>
<dbReference type="Pfam" id="PF00877">
    <property type="entry name" value="NLPC_P60"/>
    <property type="match status" value="1"/>
</dbReference>
<evidence type="ECO:0000256" key="3">
    <source>
        <dbReference type="ARBA" id="ARBA00022801"/>
    </source>
</evidence>
<name>A0A7C5PDQ6_9BACT</name>
<keyword evidence="5" id="KW-0812">Transmembrane</keyword>
<evidence type="ECO:0000313" key="7">
    <source>
        <dbReference type="EMBL" id="HHI65330.1"/>
    </source>
</evidence>
<dbReference type="InterPro" id="IPR038765">
    <property type="entry name" value="Papain-like_cys_pep_sf"/>
</dbReference>
<sequence length="165" mass="18782">MCFLDKERRKECLKGRDFFYCLVAIFLLTFVLFAPNAYASNQDLRQEIVRTALHLKGVSYRWGGTTPAGFDCSGFVQYVYKVNGISIPRDADSQYYDGVKISTSELKPGDLVFFQTYESGPSHVGIYIGDDRFIHAAYHGGIMIDSLNESYYAERYLGARSYIDK</sequence>
<keyword evidence="5" id="KW-1133">Transmembrane helix</keyword>